<feature type="domain" description="Thioredoxin" evidence="11">
    <location>
        <begin position="135"/>
        <end position="251"/>
    </location>
</feature>
<evidence type="ECO:0000256" key="1">
    <source>
        <dbReference type="ARBA" id="ARBA00001182"/>
    </source>
</evidence>
<dbReference type="GO" id="GO:0005783">
    <property type="term" value="C:endoplasmic reticulum"/>
    <property type="evidence" value="ECO:0007669"/>
    <property type="project" value="InterPro"/>
</dbReference>
<evidence type="ECO:0000256" key="5">
    <source>
        <dbReference type="ARBA" id="ARBA00022737"/>
    </source>
</evidence>
<keyword evidence="5" id="KW-0677">Repeat</keyword>
<evidence type="ECO:0000256" key="6">
    <source>
        <dbReference type="ARBA" id="ARBA00023157"/>
    </source>
</evidence>
<dbReference type="FunFam" id="3.40.30.10:FF:000032">
    <property type="entry name" value="Protein disulfide-isomerase A6 homolog"/>
    <property type="match status" value="2"/>
</dbReference>
<feature type="chain" id="PRO_5035716417" description="protein disulfide-isomerase" evidence="10">
    <location>
        <begin position="24"/>
        <end position="364"/>
    </location>
</feature>
<evidence type="ECO:0000256" key="10">
    <source>
        <dbReference type="SAM" id="SignalP"/>
    </source>
</evidence>
<evidence type="ECO:0000256" key="3">
    <source>
        <dbReference type="ARBA" id="ARBA00012723"/>
    </source>
</evidence>
<feature type="signal peptide" evidence="10">
    <location>
        <begin position="1"/>
        <end position="23"/>
    </location>
</feature>
<comment type="catalytic activity">
    <reaction evidence="1">
        <text>Catalyzes the rearrangement of -S-S- bonds in proteins.</text>
        <dbReference type="EC" id="5.3.4.1"/>
    </reaction>
</comment>
<dbReference type="OrthoDB" id="10264505at2759"/>
<dbReference type="InterPro" id="IPR017937">
    <property type="entry name" value="Thioredoxin_CS"/>
</dbReference>
<evidence type="ECO:0000259" key="11">
    <source>
        <dbReference type="PROSITE" id="PS51352"/>
    </source>
</evidence>
<dbReference type="EC" id="5.3.4.1" evidence="3"/>
<keyword evidence="13" id="KW-1185">Reference proteome</keyword>
<dbReference type="AlphaFoldDB" id="A0A8T2TLX0"/>
<dbReference type="PANTHER" id="PTHR45672">
    <property type="entry name" value="PROTEIN DISULFIDE-ISOMERASE C17H9.14C-RELATED"/>
    <property type="match status" value="1"/>
</dbReference>
<evidence type="ECO:0000256" key="9">
    <source>
        <dbReference type="RuleBase" id="RU004208"/>
    </source>
</evidence>
<dbReference type="GO" id="GO:0006457">
    <property type="term" value="P:protein folding"/>
    <property type="evidence" value="ECO:0007669"/>
    <property type="project" value="TreeGrafter"/>
</dbReference>
<dbReference type="InterPro" id="IPR011679">
    <property type="entry name" value="ERp29_C"/>
</dbReference>
<evidence type="ECO:0000313" key="13">
    <source>
        <dbReference type="Proteomes" id="UP000825935"/>
    </source>
</evidence>
<evidence type="ECO:0000256" key="2">
    <source>
        <dbReference type="ARBA" id="ARBA00006347"/>
    </source>
</evidence>
<evidence type="ECO:0000256" key="4">
    <source>
        <dbReference type="ARBA" id="ARBA00022729"/>
    </source>
</evidence>
<dbReference type="Pfam" id="PF00085">
    <property type="entry name" value="Thioredoxin"/>
    <property type="match status" value="2"/>
</dbReference>
<sequence>MAASAFLSLLFILCTAISSSVRAEDVVALNPDSFEVEVGKEKHALVEFYAPWCGHCKKLAPEYEKLGSSFKKSKSVLIAKVDCDDHKSLCTKYGVSGFPTIKWFPKGSLEPKDYSGGRTVESLVDFVNQEAGTHVKVSAPVSDVAVLTPENFDSIALDESKDVLVEFYAPWCGHCKNLAPVYDQVATAFKGEKDVVIAKVDADSHKGLGEKYGVSGYPTLKFFPKNNKAGEDYEGGRDLDDFVAFINEKTGTSRDSKGLLTAEAGKLPSLSALVEEFVAAEAEAQKDIVTKIEDEVAKLTGTAASYGKLYVKIAHKTVEKGEGYAKKEVERLERLLSGHVNPTKVDELTLKKNVCSLFVKYKSE</sequence>
<dbReference type="EMBL" id="CM035417">
    <property type="protein sequence ID" value="KAH7423692.1"/>
    <property type="molecule type" value="Genomic_DNA"/>
</dbReference>
<comment type="similarity">
    <text evidence="2 9">Belongs to the protein disulfide isomerase family.</text>
</comment>
<keyword evidence="7" id="KW-0413">Isomerase</keyword>
<dbReference type="Gene3D" id="1.20.1150.12">
    <property type="entry name" value="Endoplasmic reticulum resident protein 29, C-terminal domain"/>
    <property type="match status" value="1"/>
</dbReference>
<evidence type="ECO:0000313" key="12">
    <source>
        <dbReference type="EMBL" id="KAH7423692.1"/>
    </source>
</evidence>
<evidence type="ECO:0000256" key="8">
    <source>
        <dbReference type="ARBA" id="ARBA00023284"/>
    </source>
</evidence>
<protein>
    <recommendedName>
        <fullName evidence="3">protein disulfide-isomerase</fullName>
        <ecNumber evidence="3">5.3.4.1</ecNumber>
    </recommendedName>
</protein>
<dbReference type="Pfam" id="PF07749">
    <property type="entry name" value="ERp29"/>
    <property type="match status" value="1"/>
</dbReference>
<dbReference type="InterPro" id="IPR005788">
    <property type="entry name" value="PDI_thioredoxin-like_dom"/>
</dbReference>
<dbReference type="GO" id="GO:0003756">
    <property type="term" value="F:protein disulfide isomerase activity"/>
    <property type="evidence" value="ECO:0007669"/>
    <property type="project" value="UniProtKB-EC"/>
</dbReference>
<dbReference type="PANTHER" id="PTHR45672:SF11">
    <property type="entry name" value="PROTEIN DISULFIDE-ISOMERASE C17H9.14C"/>
    <property type="match status" value="1"/>
</dbReference>
<feature type="domain" description="Thioredoxin" evidence="11">
    <location>
        <begin position="15"/>
        <end position="132"/>
    </location>
</feature>
<gene>
    <name evidence="12" type="ORF">KP509_12G069100</name>
</gene>
<evidence type="ECO:0000256" key="7">
    <source>
        <dbReference type="ARBA" id="ARBA00023235"/>
    </source>
</evidence>
<dbReference type="PROSITE" id="PS51352">
    <property type="entry name" value="THIOREDOXIN_2"/>
    <property type="match status" value="2"/>
</dbReference>
<dbReference type="CDD" id="cd02998">
    <property type="entry name" value="PDI_a_ERp38"/>
    <property type="match status" value="2"/>
</dbReference>
<dbReference type="SUPFAM" id="SSF52833">
    <property type="entry name" value="Thioredoxin-like"/>
    <property type="match status" value="2"/>
</dbReference>
<reference evidence="12" key="1">
    <citation type="submission" date="2021-08" db="EMBL/GenBank/DDBJ databases">
        <title>WGS assembly of Ceratopteris richardii.</title>
        <authorList>
            <person name="Marchant D.B."/>
            <person name="Chen G."/>
            <person name="Jenkins J."/>
            <person name="Shu S."/>
            <person name="Leebens-Mack J."/>
            <person name="Grimwood J."/>
            <person name="Schmutz J."/>
            <person name="Soltis P."/>
            <person name="Soltis D."/>
            <person name="Chen Z.-H."/>
        </authorList>
    </citation>
    <scope>NUCLEOTIDE SEQUENCE</scope>
    <source>
        <strain evidence="12">Whitten #5841</strain>
        <tissue evidence="12">Leaf</tissue>
    </source>
</reference>
<dbReference type="InterPro" id="IPR036356">
    <property type="entry name" value="ERp29_C_sf"/>
</dbReference>
<proteinExistence type="inferred from homology"/>
<name>A0A8T2TLX0_CERRI</name>
<dbReference type="Gene3D" id="3.40.30.10">
    <property type="entry name" value="Glutaredoxin"/>
    <property type="match status" value="2"/>
</dbReference>
<dbReference type="InterPro" id="IPR036249">
    <property type="entry name" value="Thioredoxin-like_sf"/>
</dbReference>
<keyword evidence="4 10" id="KW-0732">Signal</keyword>
<dbReference type="NCBIfam" id="TIGR01126">
    <property type="entry name" value="pdi_dom"/>
    <property type="match status" value="2"/>
</dbReference>
<dbReference type="SUPFAM" id="SSF47933">
    <property type="entry name" value="ERP29 C domain-like"/>
    <property type="match status" value="1"/>
</dbReference>
<keyword evidence="6" id="KW-1015">Disulfide bond</keyword>
<dbReference type="OMA" id="FINEHAG"/>
<dbReference type="CDD" id="cd00238">
    <property type="entry name" value="ERp29c"/>
    <property type="match status" value="1"/>
</dbReference>
<organism evidence="12 13">
    <name type="scientific">Ceratopteris richardii</name>
    <name type="common">Triangle waterfern</name>
    <dbReference type="NCBI Taxonomy" id="49495"/>
    <lineage>
        <taxon>Eukaryota</taxon>
        <taxon>Viridiplantae</taxon>
        <taxon>Streptophyta</taxon>
        <taxon>Embryophyta</taxon>
        <taxon>Tracheophyta</taxon>
        <taxon>Polypodiopsida</taxon>
        <taxon>Polypodiidae</taxon>
        <taxon>Polypodiales</taxon>
        <taxon>Pteridineae</taxon>
        <taxon>Pteridaceae</taxon>
        <taxon>Parkerioideae</taxon>
        <taxon>Ceratopteris</taxon>
    </lineage>
</organism>
<dbReference type="PROSITE" id="PS00194">
    <property type="entry name" value="THIOREDOXIN_1"/>
    <property type="match status" value="2"/>
</dbReference>
<keyword evidence="8" id="KW-0676">Redox-active center</keyword>
<dbReference type="InterPro" id="IPR051063">
    <property type="entry name" value="PDI"/>
</dbReference>
<dbReference type="InterPro" id="IPR013766">
    <property type="entry name" value="Thioredoxin_domain"/>
</dbReference>
<comment type="caution">
    <text evidence="12">The sequence shown here is derived from an EMBL/GenBank/DDBJ whole genome shotgun (WGS) entry which is preliminary data.</text>
</comment>
<dbReference type="PRINTS" id="PR00421">
    <property type="entry name" value="THIOREDOXIN"/>
</dbReference>
<dbReference type="Proteomes" id="UP000825935">
    <property type="component" value="Chromosome 12"/>
</dbReference>
<accession>A0A8T2TLX0</accession>